<proteinExistence type="predicted"/>
<protein>
    <submittedName>
        <fullName evidence="1">Uncharacterized protein</fullName>
    </submittedName>
</protein>
<sequence>MLNKEVRDFYRQFYKTFKHPFNQSISQSMKTERIDLAIDFLEEVLETKVSEERLQEVESRFNAAFENYINLPRTQIGALCNSIEKLASLLDPFLKKLAFKFYPQEKIKKGNKFVPLWKASDFADILD</sequence>
<accession>X1GGG9</accession>
<gene>
    <name evidence="1" type="ORF">S03H2_21327</name>
</gene>
<feature type="non-terminal residue" evidence="1">
    <location>
        <position position="127"/>
    </location>
</feature>
<dbReference type="AlphaFoldDB" id="X1GGG9"/>
<organism evidence="1">
    <name type="scientific">marine sediment metagenome</name>
    <dbReference type="NCBI Taxonomy" id="412755"/>
    <lineage>
        <taxon>unclassified sequences</taxon>
        <taxon>metagenomes</taxon>
        <taxon>ecological metagenomes</taxon>
    </lineage>
</organism>
<comment type="caution">
    <text evidence="1">The sequence shown here is derived from an EMBL/GenBank/DDBJ whole genome shotgun (WGS) entry which is preliminary data.</text>
</comment>
<name>X1GGG9_9ZZZZ</name>
<reference evidence="1" key="1">
    <citation type="journal article" date="2014" name="Front. Microbiol.">
        <title>High frequency of phylogenetically diverse reductive dehalogenase-homologous genes in deep subseafloor sedimentary metagenomes.</title>
        <authorList>
            <person name="Kawai M."/>
            <person name="Futagami T."/>
            <person name="Toyoda A."/>
            <person name="Takaki Y."/>
            <person name="Nishi S."/>
            <person name="Hori S."/>
            <person name="Arai W."/>
            <person name="Tsubouchi T."/>
            <person name="Morono Y."/>
            <person name="Uchiyama I."/>
            <person name="Ito T."/>
            <person name="Fujiyama A."/>
            <person name="Inagaki F."/>
            <person name="Takami H."/>
        </authorList>
    </citation>
    <scope>NUCLEOTIDE SEQUENCE</scope>
    <source>
        <strain evidence="1">Expedition CK06-06</strain>
    </source>
</reference>
<evidence type="ECO:0000313" key="1">
    <source>
        <dbReference type="EMBL" id="GAH43920.1"/>
    </source>
</evidence>
<dbReference type="EMBL" id="BARU01011336">
    <property type="protein sequence ID" value="GAH43920.1"/>
    <property type="molecule type" value="Genomic_DNA"/>
</dbReference>